<dbReference type="Proteomes" id="UP001597362">
    <property type="component" value="Unassembled WGS sequence"/>
</dbReference>
<dbReference type="Pfam" id="PF06452">
    <property type="entry name" value="CBM9_1"/>
    <property type="match status" value="1"/>
</dbReference>
<reference evidence="3" key="1">
    <citation type="journal article" date="2019" name="Int. J. Syst. Evol. Microbiol.">
        <title>The Global Catalogue of Microorganisms (GCM) 10K type strain sequencing project: providing services to taxonomists for standard genome sequencing and annotation.</title>
        <authorList>
            <consortium name="The Broad Institute Genomics Platform"/>
            <consortium name="The Broad Institute Genome Sequencing Center for Infectious Disease"/>
            <person name="Wu L."/>
            <person name="Ma J."/>
        </authorList>
    </citation>
    <scope>NUCLEOTIDE SEQUENCE [LARGE SCALE GENOMIC DNA]</scope>
    <source>
        <strain evidence="3">GH52</strain>
    </source>
</reference>
<dbReference type="EMBL" id="JBHUHO010000008">
    <property type="protein sequence ID" value="MFD2114696.1"/>
    <property type="molecule type" value="Genomic_DNA"/>
</dbReference>
<organism evidence="2 3">
    <name type="scientific">Paenibacillus yanchengensis</name>
    <dbReference type="NCBI Taxonomy" id="2035833"/>
    <lineage>
        <taxon>Bacteria</taxon>
        <taxon>Bacillati</taxon>
        <taxon>Bacillota</taxon>
        <taxon>Bacilli</taxon>
        <taxon>Bacillales</taxon>
        <taxon>Paenibacillaceae</taxon>
        <taxon>Paenibacillus</taxon>
    </lineage>
</organism>
<dbReference type="InterPro" id="IPR010502">
    <property type="entry name" value="Carb-bd_dom_fam9"/>
</dbReference>
<gene>
    <name evidence="2" type="ORF">ACFSJH_02895</name>
</gene>
<name>A0ABW4YG77_9BACL</name>
<comment type="caution">
    <text evidence="2">The sequence shown here is derived from an EMBL/GenBank/DDBJ whole genome shotgun (WGS) entry which is preliminary data.</text>
</comment>
<dbReference type="RefSeq" id="WP_377769715.1">
    <property type="nucleotide sequence ID" value="NZ_JBHUHO010000008.1"/>
</dbReference>
<protein>
    <submittedName>
        <fullName evidence="2">Carbohydrate-binding family 9-like protein</fullName>
    </submittedName>
</protein>
<dbReference type="PANTHER" id="PTHR35532:SF5">
    <property type="entry name" value="CARBOHYDRATE-BINDING DOMAIN-CONTAINING PROTEIN"/>
    <property type="match status" value="1"/>
</dbReference>
<keyword evidence="3" id="KW-1185">Reference proteome</keyword>
<dbReference type="Gene3D" id="2.60.40.1190">
    <property type="match status" value="1"/>
</dbReference>
<sequence>MQYLCTYIKEAELKAIAEDVWKQLPEMVLRDVVTEQPPVLSTKAKACWSETHLYIRFWCQDNYILSKYEHRDDPLYEQDVVEVFIDPTATGEHYYEFELSPHNVIFDAAITIIDKDRAKAAKRGANELPYMTVDKNWDATNLQTQAFEVEPELYCYELRLPFTDLNAEVVAGQRWRWNLYRIDDDMKGVRHYSAWAPTGVVNFHVPSKFGELVFVKN</sequence>
<accession>A0ABW4YG77</accession>
<evidence type="ECO:0000259" key="1">
    <source>
        <dbReference type="Pfam" id="PF06452"/>
    </source>
</evidence>
<evidence type="ECO:0000313" key="2">
    <source>
        <dbReference type="EMBL" id="MFD2114696.1"/>
    </source>
</evidence>
<dbReference type="SUPFAM" id="SSF49344">
    <property type="entry name" value="CBD9-like"/>
    <property type="match status" value="1"/>
</dbReference>
<proteinExistence type="predicted"/>
<evidence type="ECO:0000313" key="3">
    <source>
        <dbReference type="Proteomes" id="UP001597362"/>
    </source>
</evidence>
<dbReference type="CDD" id="cd09620">
    <property type="entry name" value="CBM9_like_3"/>
    <property type="match status" value="1"/>
</dbReference>
<dbReference type="PANTHER" id="PTHR35532">
    <property type="entry name" value="SIMILAR TO POLYHYDROXYALKANOATE DEPOLYMERASE"/>
    <property type="match status" value="1"/>
</dbReference>
<feature type="domain" description="Carbohydrate-binding" evidence="1">
    <location>
        <begin position="18"/>
        <end position="215"/>
    </location>
</feature>